<dbReference type="Gene3D" id="3.40.50.410">
    <property type="entry name" value="von Willebrand factor, type A domain"/>
    <property type="match status" value="1"/>
</dbReference>
<sequence length="553" mass="62892">MIVRKVVIGSSCKLLLLLFAHINAESDTFSKFCLMPSYCGSGTLENTAKCTVVYPRESKDAGEAEDFCHSASPYTLTSSKYGKNTTCVHERGYVCEDGEQELYDNCLIMVEPRGDKFSNKLCPEGYQLHVLGGRDEAKWIAIIFRQYKATWIGNSGDNARFLKPKLHPNAKKRGLETTKGKPIFIRLAQGARDGTKRGCAYYGTEDMQMPYLCSRKAEPYEETHLNLTEIFVELGIPFIVIPNKNGNERVYANFGLLFAVEAEQFEAKMKNLHIACYLLPKGFVASHDDFLNANEFTRTMDKFKDLSFRVSKGRSAAFSMKAEKCEKEKLFMSNRKHWSYYDKKGDRFEFKPEHWKNTYPDNMCADLPRITALMLKTGYIDIPAMGRRPVLCSTGGPEEPNRPLRKGESCNRAAKYNPKTKQCECNFPETDGRLQNPKVYGNYPPGIICLSCKESKEKKSIVFVFDRSGTINVTGVHQELRFMKEVAKNIKGSRTGAVVQDNNPRVTLNMGQWDTQALFNFVQEAERERYEVLSAWTVIGRAMFLGRKMLEVQ</sequence>
<keyword evidence="1" id="KW-0732">Signal</keyword>
<reference evidence="2" key="1">
    <citation type="submission" date="2023-07" db="EMBL/GenBank/DDBJ databases">
        <authorList>
            <consortium name="CYATHOMIX"/>
        </authorList>
    </citation>
    <scope>NUCLEOTIDE SEQUENCE</scope>
    <source>
        <strain evidence="2">N/A</strain>
    </source>
</reference>
<accession>A0AA36GDH8</accession>
<organism evidence="2 3">
    <name type="scientific">Cylicocyclus nassatus</name>
    <name type="common">Nematode worm</name>
    <dbReference type="NCBI Taxonomy" id="53992"/>
    <lineage>
        <taxon>Eukaryota</taxon>
        <taxon>Metazoa</taxon>
        <taxon>Ecdysozoa</taxon>
        <taxon>Nematoda</taxon>
        <taxon>Chromadorea</taxon>
        <taxon>Rhabditida</taxon>
        <taxon>Rhabditina</taxon>
        <taxon>Rhabditomorpha</taxon>
        <taxon>Strongyloidea</taxon>
        <taxon>Strongylidae</taxon>
        <taxon>Cylicocyclus</taxon>
    </lineage>
</organism>
<dbReference type="EMBL" id="CATQJL010000001">
    <property type="protein sequence ID" value="CAJ0588264.1"/>
    <property type="molecule type" value="Genomic_DNA"/>
</dbReference>
<evidence type="ECO:0008006" key="4">
    <source>
        <dbReference type="Google" id="ProtNLM"/>
    </source>
</evidence>
<dbReference type="InterPro" id="IPR036465">
    <property type="entry name" value="vWFA_dom_sf"/>
</dbReference>
<comment type="caution">
    <text evidence="2">The sequence shown here is derived from an EMBL/GenBank/DDBJ whole genome shotgun (WGS) entry which is preliminary data.</text>
</comment>
<evidence type="ECO:0000256" key="1">
    <source>
        <dbReference type="SAM" id="SignalP"/>
    </source>
</evidence>
<evidence type="ECO:0000313" key="3">
    <source>
        <dbReference type="Proteomes" id="UP001176961"/>
    </source>
</evidence>
<keyword evidence="3" id="KW-1185">Reference proteome</keyword>
<dbReference type="SUPFAM" id="SSF53300">
    <property type="entry name" value="vWA-like"/>
    <property type="match status" value="1"/>
</dbReference>
<proteinExistence type="predicted"/>
<dbReference type="AlphaFoldDB" id="A0AA36GDH8"/>
<dbReference type="Proteomes" id="UP001176961">
    <property type="component" value="Unassembled WGS sequence"/>
</dbReference>
<feature type="signal peptide" evidence="1">
    <location>
        <begin position="1"/>
        <end position="24"/>
    </location>
</feature>
<protein>
    <recommendedName>
        <fullName evidence="4">VWFA domain-containing protein</fullName>
    </recommendedName>
</protein>
<feature type="chain" id="PRO_5041314729" description="VWFA domain-containing protein" evidence="1">
    <location>
        <begin position="25"/>
        <end position="553"/>
    </location>
</feature>
<gene>
    <name evidence="2" type="ORF">CYNAS_LOCUS247</name>
</gene>
<name>A0AA36GDH8_CYLNA</name>
<evidence type="ECO:0000313" key="2">
    <source>
        <dbReference type="EMBL" id="CAJ0588264.1"/>
    </source>
</evidence>